<gene>
    <name evidence="3" type="ORF">JX265_013397</name>
</gene>
<evidence type="ECO:0000313" key="4">
    <source>
        <dbReference type="Proteomes" id="UP000829685"/>
    </source>
</evidence>
<evidence type="ECO:0000313" key="3">
    <source>
        <dbReference type="EMBL" id="KAI1850505.1"/>
    </source>
</evidence>
<evidence type="ECO:0000259" key="2">
    <source>
        <dbReference type="Pfam" id="PF15377"/>
    </source>
</evidence>
<dbReference type="InterPro" id="IPR027911">
    <property type="entry name" value="DUF4604"/>
</dbReference>
<proteinExistence type="predicted"/>
<reference evidence="3" key="1">
    <citation type="submission" date="2021-03" db="EMBL/GenBank/DDBJ databases">
        <title>Revisited historic fungal species revealed as producer of novel bioactive compounds through whole genome sequencing and comparative genomics.</title>
        <authorList>
            <person name="Vignolle G.A."/>
            <person name="Hochenegger N."/>
            <person name="Mach R.L."/>
            <person name="Mach-Aigner A.R."/>
            <person name="Javad Rahimi M."/>
            <person name="Salim K.A."/>
            <person name="Chan C.M."/>
            <person name="Lim L.B.L."/>
            <person name="Cai F."/>
            <person name="Druzhinina I.S."/>
            <person name="U'Ren J.M."/>
            <person name="Derntl C."/>
        </authorList>
    </citation>
    <scope>NUCLEOTIDE SEQUENCE</scope>
    <source>
        <strain evidence="3">TUCIM 5799</strain>
    </source>
</reference>
<comment type="caution">
    <text evidence="3">The sequence shown here is derived from an EMBL/GenBank/DDBJ whole genome shotgun (WGS) entry which is preliminary data.</text>
</comment>
<evidence type="ECO:0000256" key="1">
    <source>
        <dbReference type="SAM" id="MobiDB-lite"/>
    </source>
</evidence>
<feature type="compositionally biased region" description="Basic residues" evidence="1">
    <location>
        <begin position="252"/>
        <end position="265"/>
    </location>
</feature>
<dbReference type="Proteomes" id="UP000829685">
    <property type="component" value="Unassembled WGS sequence"/>
</dbReference>
<protein>
    <recommendedName>
        <fullName evidence="2">DUF4604 domain-containing protein</fullName>
    </recommendedName>
</protein>
<dbReference type="EMBL" id="JAFIMR010000069">
    <property type="protein sequence ID" value="KAI1850505.1"/>
    <property type="molecule type" value="Genomic_DNA"/>
</dbReference>
<dbReference type="AlphaFoldDB" id="A0A9P9W8S4"/>
<keyword evidence="4" id="KW-1185">Reference proteome</keyword>
<feature type="region of interest" description="Disordered" evidence="1">
    <location>
        <begin position="208"/>
        <end position="273"/>
    </location>
</feature>
<feature type="compositionally biased region" description="Basic and acidic residues" evidence="1">
    <location>
        <begin position="238"/>
        <end position="251"/>
    </location>
</feature>
<feature type="compositionally biased region" description="Basic and acidic residues" evidence="1">
    <location>
        <begin position="215"/>
        <end position="230"/>
    </location>
</feature>
<feature type="region of interest" description="Disordered" evidence="1">
    <location>
        <begin position="1"/>
        <end position="23"/>
    </location>
</feature>
<feature type="domain" description="DUF4604" evidence="2">
    <location>
        <begin position="97"/>
        <end position="272"/>
    </location>
</feature>
<dbReference type="Pfam" id="PF15377">
    <property type="entry name" value="DUF4604"/>
    <property type="match status" value="1"/>
</dbReference>
<accession>A0A9P9W8S4</accession>
<sequence>MDWRISNLGPAAPHQLPVTGETQVPGPFRPDLQAQPANTSLRGCLDNRLVFFGLVFGTWEPPSHTTLPPHACSPAPSQPPGRRLCGVWNMPDKITSKNLSYDQSLPPFLARLRGQQTSDAHTPDPILAAHRRPGRVRSASEEAEDEPVVVDEEGNVVVLRPDQLDSTEARDGDETVASSKDSDQLTDQVVDKESEKVAVIGAARKRKIGRVIGGSEEKERSSGVDADIAKAVEATKALSRDNPKEDTDRPAKSTKKGSKRAKKIKLSFGDDEG</sequence>
<feature type="compositionally biased region" description="Acidic residues" evidence="1">
    <location>
        <begin position="141"/>
        <end position="154"/>
    </location>
</feature>
<organism evidence="3 4">
    <name type="scientific">Neoarthrinium moseri</name>
    <dbReference type="NCBI Taxonomy" id="1658444"/>
    <lineage>
        <taxon>Eukaryota</taxon>
        <taxon>Fungi</taxon>
        <taxon>Dikarya</taxon>
        <taxon>Ascomycota</taxon>
        <taxon>Pezizomycotina</taxon>
        <taxon>Sordariomycetes</taxon>
        <taxon>Xylariomycetidae</taxon>
        <taxon>Amphisphaeriales</taxon>
        <taxon>Apiosporaceae</taxon>
        <taxon>Neoarthrinium</taxon>
    </lineage>
</organism>
<dbReference type="OrthoDB" id="5388322at2759"/>
<feature type="region of interest" description="Disordered" evidence="1">
    <location>
        <begin position="115"/>
        <end position="193"/>
    </location>
</feature>
<name>A0A9P9W8S4_9PEZI</name>